<dbReference type="RefSeq" id="WP_129619911.1">
    <property type="nucleotide sequence ID" value="NZ_LR214939.1"/>
</dbReference>
<proteinExistence type="predicted"/>
<geneLocation type="plasmid" evidence="1">
    <name>2</name>
</geneLocation>
<reference evidence="1" key="1">
    <citation type="submission" date="2019-01" db="EMBL/GenBank/DDBJ databases">
        <authorList>
            <consortium name="Pathogen Informatics"/>
        </authorList>
    </citation>
    <scope>NUCLEOTIDE SEQUENCE [LARGE SCALE GENOMIC DNA]</scope>
    <source>
        <strain evidence="1">NCTC10113</strain>
    </source>
</reference>
<dbReference type="NCBIfam" id="NF045963">
    <property type="entry name" value="MAG3240_fam"/>
    <property type="match status" value="1"/>
</dbReference>
<dbReference type="EMBL" id="LR214939">
    <property type="protein sequence ID" value="VEU56468.1"/>
    <property type="molecule type" value="Genomic_DNA"/>
</dbReference>
<sequence>MSINYSYLNSRRMVNAYGKNILKKDLFLPEYMQAKTWLLPENAKQRRLFKAFLLLYLNKFNVDIKDINIDWEHATTQKSYDDAFEYVKFKIKNIINFKNESIFPDNKKDVEYYINGFRSYATDKKFGVGPSGIRESDLPLFNEYIENPLLKINGGKYMNIVDNINEFIKGATDWEFWNTKGLMYLFQSFKKELFSIDIPENKKDTDAYYEIIDFKFTPYFGTNQLLKAIVRVHKKDGSFKDYSWFSSNFDDHGHRLKTQIIKNTYEDLVSADFLTTKTLLSHPKWILLKDFLNSETKKYHETKAFYPLLKKAVEKMRDFKYWNNDERSVFEAHYLDTDSFQTKVLASYINNYLLSYALNDEDGIINPLKGIKRIDVEILPTPYEAGRIKLKLKFVKYNEDHDDFDFKSDNEKIAAEVTFYWNGFKGFDKNISENVIDIEDTKIGGI</sequence>
<dbReference type="AlphaFoldDB" id="A0A448ZZ02"/>
<gene>
    <name evidence="1" type="ORF">NCTC10113_01377</name>
</gene>
<protein>
    <submittedName>
        <fullName evidence="1">Uncharacterized protein</fullName>
    </submittedName>
</protein>
<organism evidence="1">
    <name type="scientific">Metamycoplasma salivarium</name>
    <name type="common">Mycoplasma salivarium</name>
    <dbReference type="NCBI Taxonomy" id="2124"/>
    <lineage>
        <taxon>Bacteria</taxon>
        <taxon>Bacillati</taxon>
        <taxon>Mycoplasmatota</taxon>
        <taxon>Mycoplasmoidales</taxon>
        <taxon>Metamycoplasmataceae</taxon>
        <taxon>Metamycoplasma</taxon>
    </lineage>
</organism>
<name>A0A448ZZ02_METSV</name>
<evidence type="ECO:0000313" key="1">
    <source>
        <dbReference type="EMBL" id="VEU56468.1"/>
    </source>
</evidence>
<keyword evidence="1" id="KW-0614">Plasmid</keyword>
<accession>A0A448ZZ02</accession>